<feature type="transmembrane region" description="Helical" evidence="1">
    <location>
        <begin position="133"/>
        <end position="155"/>
    </location>
</feature>
<keyword evidence="4" id="KW-1185">Reference proteome</keyword>
<sequence length="318" mass="33724">MNVLGARQGHPGSLYGATLLMIVATSLWGVSFVAPLILSAYSPMQITFGRFFFYGIVSIAILLSTYSGRPLGVRAWIRAGAYGLAGNILFSILVSFGIQDTGAEVCIPMIGLLPICVSIAGNRHLPTATWRRLLVPFAMITVGLGVVVVVQSGLLVHSLRFSWPGVAAIAVTVIVWTWYAISNSRFLRDNPGISSGHWSSAIGVATFALAAAIAGFKATQIGNLMPVASASHPHELFLFVAVTLVLGVGASWLATILFNRASHALPMTLVGQLIVLETIFGIAYVCLYQRSLPPLSQACGMALSIAGIWLSARELLKG</sequence>
<keyword evidence="1" id="KW-0472">Membrane</keyword>
<dbReference type="RefSeq" id="WP_115100596.1">
    <property type="nucleotide sequence ID" value="NZ_QHKS01000005.1"/>
</dbReference>
<evidence type="ECO:0000313" key="4">
    <source>
        <dbReference type="Proteomes" id="UP000254875"/>
    </source>
</evidence>
<dbReference type="InterPro" id="IPR000620">
    <property type="entry name" value="EamA_dom"/>
</dbReference>
<keyword evidence="1" id="KW-0812">Transmembrane</keyword>
<feature type="transmembrane region" description="Helical" evidence="1">
    <location>
        <begin position="236"/>
        <end position="257"/>
    </location>
</feature>
<dbReference type="AlphaFoldDB" id="A0A370NC78"/>
<feature type="domain" description="EamA" evidence="2">
    <location>
        <begin position="19"/>
        <end position="121"/>
    </location>
</feature>
<organism evidence="3 4">
    <name type="scientific">Paraburkholderia lacunae</name>
    <dbReference type="NCBI Taxonomy" id="2211104"/>
    <lineage>
        <taxon>Bacteria</taxon>
        <taxon>Pseudomonadati</taxon>
        <taxon>Pseudomonadota</taxon>
        <taxon>Betaproteobacteria</taxon>
        <taxon>Burkholderiales</taxon>
        <taxon>Burkholderiaceae</taxon>
        <taxon>Paraburkholderia</taxon>
    </lineage>
</organism>
<dbReference type="EMBL" id="QHKS01000005">
    <property type="protein sequence ID" value="RDK03204.1"/>
    <property type="molecule type" value="Genomic_DNA"/>
</dbReference>
<keyword evidence="1" id="KW-1133">Transmembrane helix</keyword>
<dbReference type="OrthoDB" id="7216522at2"/>
<gene>
    <name evidence="3" type="ORF">DLM46_10010</name>
</gene>
<evidence type="ECO:0000259" key="2">
    <source>
        <dbReference type="Pfam" id="PF00892"/>
    </source>
</evidence>
<dbReference type="Proteomes" id="UP000254875">
    <property type="component" value="Unassembled WGS sequence"/>
</dbReference>
<name>A0A370NC78_9BURK</name>
<comment type="caution">
    <text evidence="3">The sequence shown here is derived from an EMBL/GenBank/DDBJ whole genome shotgun (WGS) entry which is preliminary data.</text>
</comment>
<dbReference type="GO" id="GO:0016020">
    <property type="term" value="C:membrane"/>
    <property type="evidence" value="ECO:0007669"/>
    <property type="project" value="InterPro"/>
</dbReference>
<feature type="transmembrane region" description="Helical" evidence="1">
    <location>
        <begin position="193"/>
        <end position="216"/>
    </location>
</feature>
<feature type="transmembrane region" description="Helical" evidence="1">
    <location>
        <begin position="269"/>
        <end position="288"/>
    </location>
</feature>
<evidence type="ECO:0000256" key="1">
    <source>
        <dbReference type="SAM" id="Phobius"/>
    </source>
</evidence>
<proteinExistence type="predicted"/>
<protein>
    <recommendedName>
        <fullName evidence="2">EamA domain-containing protein</fullName>
    </recommendedName>
</protein>
<evidence type="ECO:0000313" key="3">
    <source>
        <dbReference type="EMBL" id="RDK03204.1"/>
    </source>
</evidence>
<feature type="transmembrane region" description="Helical" evidence="1">
    <location>
        <begin position="44"/>
        <end position="63"/>
    </location>
</feature>
<feature type="transmembrane region" description="Helical" evidence="1">
    <location>
        <begin position="102"/>
        <end position="121"/>
    </location>
</feature>
<dbReference type="Pfam" id="PF00892">
    <property type="entry name" value="EamA"/>
    <property type="match status" value="1"/>
</dbReference>
<feature type="transmembrane region" description="Helical" evidence="1">
    <location>
        <begin position="161"/>
        <end position="181"/>
    </location>
</feature>
<feature type="transmembrane region" description="Helical" evidence="1">
    <location>
        <begin position="75"/>
        <end position="96"/>
    </location>
</feature>
<reference evidence="4" key="1">
    <citation type="submission" date="2018-05" db="EMBL/GenBank/DDBJ databases">
        <authorList>
            <person name="Feng T."/>
        </authorList>
    </citation>
    <scope>NUCLEOTIDE SEQUENCE [LARGE SCALE GENOMIC DNA]</scope>
    <source>
        <strain evidence="4">S27</strain>
    </source>
</reference>
<accession>A0A370NC78</accession>
<feature type="transmembrane region" description="Helical" evidence="1">
    <location>
        <begin position="12"/>
        <end position="38"/>
    </location>
</feature>